<sequence length="130" mass="14545">MYTHDPSIPSEHWPRRSATCRDSFGTLIDHLPTDHDYTVCVITSQTASKFSKDLISEDRCAQVTLNKNTTVEEHEPLEIAPCNCLCTLGKAILRPSCDVQVDEYRPIATLPPATEDECPCKVRLLAENSQ</sequence>
<organism evidence="1 2">
    <name type="scientific">Oesophagostomum dentatum</name>
    <name type="common">Nodular worm</name>
    <dbReference type="NCBI Taxonomy" id="61180"/>
    <lineage>
        <taxon>Eukaryota</taxon>
        <taxon>Metazoa</taxon>
        <taxon>Ecdysozoa</taxon>
        <taxon>Nematoda</taxon>
        <taxon>Chromadorea</taxon>
        <taxon>Rhabditida</taxon>
        <taxon>Rhabditina</taxon>
        <taxon>Rhabditomorpha</taxon>
        <taxon>Strongyloidea</taxon>
        <taxon>Strongylidae</taxon>
        <taxon>Oesophagostomum</taxon>
    </lineage>
</organism>
<proteinExistence type="predicted"/>
<protein>
    <submittedName>
        <fullName evidence="1">Uncharacterized protein</fullName>
    </submittedName>
</protein>
<dbReference type="OrthoDB" id="10045365at2759"/>
<dbReference type="Proteomes" id="UP000053660">
    <property type="component" value="Unassembled WGS sequence"/>
</dbReference>
<accession>A0A0B1SHC3</accession>
<name>A0A0B1SHC3_OESDE</name>
<dbReference type="AlphaFoldDB" id="A0A0B1SHC3"/>
<dbReference type="EMBL" id="KN576242">
    <property type="protein sequence ID" value="KHJ82937.1"/>
    <property type="molecule type" value="Genomic_DNA"/>
</dbReference>
<evidence type="ECO:0000313" key="2">
    <source>
        <dbReference type="Proteomes" id="UP000053660"/>
    </source>
</evidence>
<gene>
    <name evidence="1" type="ORF">OESDEN_17368</name>
</gene>
<reference evidence="1 2" key="1">
    <citation type="submission" date="2014-03" db="EMBL/GenBank/DDBJ databases">
        <title>Draft genome of the hookworm Oesophagostomum dentatum.</title>
        <authorList>
            <person name="Mitreva M."/>
        </authorList>
    </citation>
    <scope>NUCLEOTIDE SEQUENCE [LARGE SCALE GENOMIC DNA]</scope>
    <source>
        <strain evidence="1 2">OD-Hann</strain>
    </source>
</reference>
<evidence type="ECO:0000313" key="1">
    <source>
        <dbReference type="EMBL" id="KHJ82937.1"/>
    </source>
</evidence>
<keyword evidence="2" id="KW-1185">Reference proteome</keyword>